<dbReference type="InterPro" id="IPR007621">
    <property type="entry name" value="TPM_dom"/>
</dbReference>
<protein>
    <recommendedName>
        <fullName evidence="2">TPM domain-containing protein</fullName>
    </recommendedName>
</protein>
<evidence type="ECO:0000313" key="3">
    <source>
        <dbReference type="EMBL" id="HBA09017.1"/>
    </source>
</evidence>
<dbReference type="STRING" id="1132855.GCA_000384255_02414"/>
<dbReference type="Gene3D" id="3.10.310.50">
    <property type="match status" value="1"/>
</dbReference>
<dbReference type="EMBL" id="DNAA01000129">
    <property type="protein sequence ID" value="HBA09017.1"/>
    <property type="molecule type" value="Genomic_DNA"/>
</dbReference>
<feature type="transmembrane region" description="Helical" evidence="1">
    <location>
        <begin position="168"/>
        <end position="187"/>
    </location>
</feature>
<feature type="domain" description="TPM" evidence="2">
    <location>
        <begin position="23"/>
        <end position="145"/>
    </location>
</feature>
<name>A0A351RAE6_9PROT</name>
<gene>
    <name evidence="3" type="ORF">DCW48_05290</name>
</gene>
<keyword evidence="1" id="KW-1133">Transmembrane helix</keyword>
<keyword evidence="1" id="KW-0812">Transmembrane</keyword>
<reference evidence="3 4" key="1">
    <citation type="journal article" date="2018" name="Nat. Biotechnol.">
        <title>A standardized bacterial taxonomy based on genome phylogeny substantially revises the tree of life.</title>
        <authorList>
            <person name="Parks D.H."/>
            <person name="Chuvochina M."/>
            <person name="Waite D.W."/>
            <person name="Rinke C."/>
            <person name="Skarshewski A."/>
            <person name="Chaumeil P.A."/>
            <person name="Hugenholtz P."/>
        </authorList>
    </citation>
    <scope>NUCLEOTIDE SEQUENCE [LARGE SCALE GENOMIC DNA]</scope>
    <source>
        <strain evidence="3">UBA9958</strain>
    </source>
</reference>
<accession>A0A351RAE6</accession>
<dbReference type="Pfam" id="PF04536">
    <property type="entry name" value="TPM_phosphatase"/>
    <property type="match status" value="1"/>
</dbReference>
<keyword evidence="1" id="KW-0472">Membrane</keyword>
<proteinExistence type="predicted"/>
<feature type="transmembrane region" description="Helical" evidence="1">
    <location>
        <begin position="199"/>
        <end position="227"/>
    </location>
</feature>
<dbReference type="Proteomes" id="UP000264313">
    <property type="component" value="Unassembled WGS sequence"/>
</dbReference>
<dbReference type="AlphaFoldDB" id="A0A351RAE6"/>
<dbReference type="PANTHER" id="PTHR30373">
    <property type="entry name" value="UPF0603 PROTEIN YGCG"/>
    <property type="match status" value="1"/>
</dbReference>
<evidence type="ECO:0000259" key="2">
    <source>
        <dbReference type="Pfam" id="PF04536"/>
    </source>
</evidence>
<evidence type="ECO:0000256" key="1">
    <source>
        <dbReference type="SAM" id="Phobius"/>
    </source>
</evidence>
<evidence type="ECO:0000313" key="4">
    <source>
        <dbReference type="Proteomes" id="UP000264313"/>
    </source>
</evidence>
<organism evidence="3 4">
    <name type="scientific">Methylotenera mobilis</name>
    <dbReference type="NCBI Taxonomy" id="359408"/>
    <lineage>
        <taxon>Bacteria</taxon>
        <taxon>Pseudomonadati</taxon>
        <taxon>Pseudomonadota</taxon>
        <taxon>Betaproteobacteria</taxon>
        <taxon>Nitrosomonadales</taxon>
        <taxon>Methylophilaceae</taxon>
        <taxon>Methylotenera</taxon>
    </lineage>
</organism>
<sequence length="266" mass="27829">MMLFASFHVHAELVPIPTLQHRVTDLTQTLSADQQTVLEQKIAAFEHEKGSQIAVLIVPTTQPEVIEQYSIRVADAWKLGREKEDDGVLIVVAKNDRKMRIEVGYGLEGAIPDLIAKRVITEVMAPPFKQGDFYGGITKAVDTLIGLISGEQLPAPAKQNNQGSFTDFLPLLLIGGLILGGLLRAIFGDFFGGMLNGGAIVMLALFFGVGLLIALLLGVVAFVLTLIGPAGLGNLGGGMYSGGHSSDSWGGGGGGGFGGGGASGDW</sequence>
<dbReference type="PANTHER" id="PTHR30373:SF2">
    <property type="entry name" value="UPF0603 PROTEIN YGCG"/>
    <property type="match status" value="1"/>
</dbReference>
<comment type="caution">
    <text evidence="3">The sequence shown here is derived from an EMBL/GenBank/DDBJ whole genome shotgun (WGS) entry which is preliminary data.</text>
</comment>